<evidence type="ECO:0000313" key="2">
    <source>
        <dbReference type="EMBL" id="CEG43706.1"/>
    </source>
</evidence>
<evidence type="ECO:0000256" key="1">
    <source>
        <dbReference type="SAM" id="MobiDB-lite"/>
    </source>
</evidence>
<feature type="region of interest" description="Disordered" evidence="1">
    <location>
        <begin position="294"/>
        <end position="342"/>
    </location>
</feature>
<dbReference type="Pfam" id="PF16683">
    <property type="entry name" value="TGase_elicitor"/>
    <property type="match status" value="1"/>
</dbReference>
<evidence type="ECO:0000313" key="3">
    <source>
        <dbReference type="Proteomes" id="UP000054928"/>
    </source>
</evidence>
<dbReference type="InterPro" id="IPR032048">
    <property type="entry name" value="TGase_elicitor"/>
</dbReference>
<sequence length="443" mass="47121">MSAINGVDAHADKTKCSTDTDCAGQNDGSLCAKRKGTSNGYCIPTWYGICHAWAPAAILENEPKCDVVKNGQTFHVMDIKALVTAVYDGSAIATVFTGARSNGPDTPVNTDAYGRYTNAARRDLGAGFFHLAITNIMGKHKQSFIIDITTGAQVWNQPVRSYRVQTMDLVDATQASQQYFGTNVYPFNDQMVHLAYVKTTVSWIVEAYADGPLVATQEVNTYTKSRDYEYLLELDANYAVIGGEWVGSSKTDHPDFLWFPTAKPDESTVTGAGLSYANVEELLELSVSCGASTPSVSTSGSASAVSTSASSSTSRSVGASMSASGSSSESTTNEGTSENDSSLILMGTETTEDLDISDETSNVPNGSNSNLDAPAIILDTTYSNNTTESTGNASPVTTINSVYYTPPLTSETDVPPHITFPEQTTVVTTNEESAQTSVHQSCH</sequence>
<dbReference type="AlphaFoldDB" id="A0A0P1AR98"/>
<dbReference type="OMA" id="HITFPEQ"/>
<dbReference type="STRING" id="4781.A0A0P1AR98"/>
<dbReference type="Proteomes" id="UP000054928">
    <property type="component" value="Unassembled WGS sequence"/>
</dbReference>
<dbReference type="OrthoDB" id="10249031at2759"/>
<accession>A0A0P1AR98</accession>
<dbReference type="GO" id="GO:0016755">
    <property type="term" value="F:aminoacyltransferase activity"/>
    <property type="evidence" value="ECO:0007669"/>
    <property type="project" value="InterPro"/>
</dbReference>
<dbReference type="EMBL" id="CCYD01000810">
    <property type="protein sequence ID" value="CEG43706.1"/>
    <property type="molecule type" value="Genomic_DNA"/>
</dbReference>
<reference evidence="3" key="1">
    <citation type="submission" date="2014-09" db="EMBL/GenBank/DDBJ databases">
        <authorList>
            <person name="Sharma Rahul"/>
            <person name="Thines Marco"/>
        </authorList>
    </citation>
    <scope>NUCLEOTIDE SEQUENCE [LARGE SCALE GENOMIC DNA]</scope>
</reference>
<protein>
    <submittedName>
        <fullName evidence="2">Uncharacterized protein</fullName>
    </submittedName>
</protein>
<dbReference type="GeneID" id="36409055"/>
<keyword evidence="3" id="KW-1185">Reference proteome</keyword>
<dbReference type="Gene3D" id="3.30.40.240">
    <property type="entry name" value="Transglutaminase elicitor, body domain"/>
    <property type="match status" value="1"/>
</dbReference>
<name>A0A0P1AR98_PLAHL</name>
<dbReference type="RefSeq" id="XP_024580075.1">
    <property type="nucleotide sequence ID" value="XM_024729727.1"/>
</dbReference>
<proteinExistence type="predicted"/>
<organism evidence="2 3">
    <name type="scientific">Plasmopara halstedii</name>
    <name type="common">Downy mildew of sunflower</name>
    <dbReference type="NCBI Taxonomy" id="4781"/>
    <lineage>
        <taxon>Eukaryota</taxon>
        <taxon>Sar</taxon>
        <taxon>Stramenopiles</taxon>
        <taxon>Oomycota</taxon>
        <taxon>Peronosporomycetes</taxon>
        <taxon>Peronosporales</taxon>
        <taxon>Peronosporaceae</taxon>
        <taxon>Plasmopara</taxon>
    </lineage>
</organism>